<evidence type="ECO:0008006" key="3">
    <source>
        <dbReference type="Google" id="ProtNLM"/>
    </source>
</evidence>
<gene>
    <name evidence="1" type="ORF">ETSY2_52380</name>
</gene>
<keyword evidence="2" id="KW-1185">Reference proteome</keyword>
<sequence>MSTPITAEALADDARLDATFDWLCKRRQDWPAGADVWAFRRGWPQEKVRVQQALRAGIYEIGLLSGVTLWRDGEQEEVDLWSARDAVVMKALAGLLQEHLPLSPRCMHLKGHGGLKQAVNDVKAALPQHPFVLKTDVQSYYASIDHGLLLDRLARYIGDERLINLMVQYMRRCAERGGLVWEHPKGCVQRSMVG</sequence>
<dbReference type="AlphaFoldDB" id="W4L4S8"/>
<dbReference type="HOGENOM" id="CLU_1411476_0_0_7"/>
<evidence type="ECO:0000313" key="1">
    <source>
        <dbReference type="EMBL" id="ETW92879.1"/>
    </source>
</evidence>
<comment type="caution">
    <text evidence="1">The sequence shown here is derived from an EMBL/GenBank/DDBJ whole genome shotgun (WGS) entry which is preliminary data.</text>
</comment>
<feature type="non-terminal residue" evidence="1">
    <location>
        <position position="194"/>
    </location>
</feature>
<dbReference type="Proteomes" id="UP000019140">
    <property type="component" value="Unassembled WGS sequence"/>
</dbReference>
<reference evidence="1 2" key="1">
    <citation type="journal article" date="2014" name="Nature">
        <title>An environmental bacterial taxon with a large and distinct metabolic repertoire.</title>
        <authorList>
            <person name="Wilson M.C."/>
            <person name="Mori T."/>
            <person name="Ruckert C."/>
            <person name="Uria A.R."/>
            <person name="Helf M.J."/>
            <person name="Takada K."/>
            <person name="Gernert C."/>
            <person name="Steffens U.A."/>
            <person name="Heycke N."/>
            <person name="Schmitt S."/>
            <person name="Rinke C."/>
            <person name="Helfrich E.J."/>
            <person name="Brachmann A.O."/>
            <person name="Gurgui C."/>
            <person name="Wakimoto T."/>
            <person name="Kracht M."/>
            <person name="Crusemann M."/>
            <person name="Hentschel U."/>
            <person name="Abe I."/>
            <person name="Matsunaga S."/>
            <person name="Kalinowski J."/>
            <person name="Takeyama H."/>
            <person name="Piel J."/>
        </authorList>
    </citation>
    <scope>NUCLEOTIDE SEQUENCE [LARGE SCALE GENOMIC DNA]</scope>
    <source>
        <strain evidence="2">TSY2</strain>
    </source>
</reference>
<evidence type="ECO:0000313" key="2">
    <source>
        <dbReference type="Proteomes" id="UP000019140"/>
    </source>
</evidence>
<dbReference type="EMBL" id="AZHX01002766">
    <property type="protein sequence ID" value="ETW92879.1"/>
    <property type="molecule type" value="Genomic_DNA"/>
</dbReference>
<accession>W4L4S8</accession>
<protein>
    <recommendedName>
        <fullName evidence="3">Reverse transcriptase domain-containing protein</fullName>
    </recommendedName>
</protein>
<organism evidence="1 2">
    <name type="scientific">Candidatus Entotheonella gemina</name>
    <dbReference type="NCBI Taxonomy" id="1429439"/>
    <lineage>
        <taxon>Bacteria</taxon>
        <taxon>Pseudomonadati</taxon>
        <taxon>Nitrospinota/Tectimicrobiota group</taxon>
        <taxon>Candidatus Tectimicrobiota</taxon>
        <taxon>Candidatus Entotheonellia</taxon>
        <taxon>Candidatus Entotheonellales</taxon>
        <taxon>Candidatus Entotheonellaceae</taxon>
        <taxon>Candidatus Entotheonella</taxon>
    </lineage>
</organism>
<proteinExistence type="predicted"/>
<name>W4L4S8_9BACT</name>